<dbReference type="AlphaFoldDB" id="B8HLE3"/>
<reference evidence="4" key="1">
    <citation type="submission" date="2009-01" db="EMBL/GenBank/DDBJ databases">
        <title>Complete sequence of chromosome Cyanothece sp. PCC 7425.</title>
        <authorList>
            <consortium name="US DOE Joint Genome Institute"/>
            <person name="Lucas S."/>
            <person name="Copeland A."/>
            <person name="Lapidus A."/>
            <person name="Glavina del Rio T."/>
            <person name="Dalin E."/>
            <person name="Tice H."/>
            <person name="Bruce D."/>
            <person name="Goodwin L."/>
            <person name="Pitluck S."/>
            <person name="Sims D."/>
            <person name="Meineke L."/>
            <person name="Brettin T."/>
            <person name="Detter J.C."/>
            <person name="Han C."/>
            <person name="Larimer F."/>
            <person name="Land M."/>
            <person name="Hauser L."/>
            <person name="Kyrpides N."/>
            <person name="Ovchinnikova G."/>
            <person name="Liberton M."/>
            <person name="Stoeckel J."/>
            <person name="Banerjee A."/>
            <person name="Singh A."/>
            <person name="Page L."/>
            <person name="Sato H."/>
            <person name="Zhao L."/>
            <person name="Sherman L."/>
            <person name="Pakrasi H."/>
            <person name="Richardson P."/>
        </authorList>
    </citation>
    <scope>NUCLEOTIDE SEQUENCE</scope>
    <source>
        <strain evidence="4">PCC 7425</strain>
    </source>
</reference>
<organism evidence="4">
    <name type="scientific">Cyanothece sp. (strain PCC 7425 / ATCC 29141)</name>
    <dbReference type="NCBI Taxonomy" id="395961"/>
    <lineage>
        <taxon>Bacteria</taxon>
        <taxon>Bacillati</taxon>
        <taxon>Cyanobacteriota</taxon>
        <taxon>Cyanophyceae</taxon>
        <taxon>Gomontiellales</taxon>
        <taxon>Cyanothecaceae</taxon>
        <taxon>Cyanothece</taxon>
    </lineage>
</organism>
<dbReference type="eggNOG" id="COG0456">
    <property type="taxonomic scope" value="Bacteria"/>
</dbReference>
<dbReference type="Pfam" id="PF00583">
    <property type="entry name" value="Acetyltransf_1"/>
    <property type="match status" value="1"/>
</dbReference>
<feature type="domain" description="N-acetyltransferase" evidence="3">
    <location>
        <begin position="4"/>
        <end position="163"/>
    </location>
</feature>
<accession>B8HLE3</accession>
<dbReference type="InterPro" id="IPR016181">
    <property type="entry name" value="Acyl_CoA_acyltransferase"/>
</dbReference>
<keyword evidence="1 4" id="KW-0808">Transferase</keyword>
<dbReference type="Gene3D" id="3.40.630.30">
    <property type="match status" value="1"/>
</dbReference>
<dbReference type="KEGG" id="cyn:Cyan7425_4703"/>
<dbReference type="CDD" id="cd04301">
    <property type="entry name" value="NAT_SF"/>
    <property type="match status" value="1"/>
</dbReference>
<protein>
    <submittedName>
        <fullName evidence="4">GCN5-related N-acetyltransferase</fullName>
    </submittedName>
</protein>
<evidence type="ECO:0000259" key="3">
    <source>
        <dbReference type="PROSITE" id="PS51186"/>
    </source>
</evidence>
<evidence type="ECO:0000256" key="1">
    <source>
        <dbReference type="ARBA" id="ARBA00022679"/>
    </source>
</evidence>
<dbReference type="InterPro" id="IPR000182">
    <property type="entry name" value="GNAT_dom"/>
</dbReference>
<proteinExistence type="predicted"/>
<gene>
    <name evidence="4" type="ordered locus">Cyan7425_4703</name>
</gene>
<dbReference type="InterPro" id="IPR050680">
    <property type="entry name" value="YpeA/RimI_acetyltransf"/>
</dbReference>
<dbReference type="PROSITE" id="PS51186">
    <property type="entry name" value="GNAT"/>
    <property type="match status" value="1"/>
</dbReference>
<name>B8HLE3_CYAP4</name>
<dbReference type="EMBL" id="CP001344">
    <property type="protein sequence ID" value="ACL47008.1"/>
    <property type="molecule type" value="Genomic_DNA"/>
</dbReference>
<evidence type="ECO:0000256" key="2">
    <source>
        <dbReference type="ARBA" id="ARBA00023315"/>
    </source>
</evidence>
<dbReference type="HOGENOM" id="CLU_013985_23_1_3"/>
<dbReference type="SUPFAM" id="SSF55729">
    <property type="entry name" value="Acyl-CoA N-acyltransferases (Nat)"/>
    <property type="match status" value="1"/>
</dbReference>
<dbReference type="PANTHER" id="PTHR43420">
    <property type="entry name" value="ACETYLTRANSFERASE"/>
    <property type="match status" value="1"/>
</dbReference>
<dbReference type="GO" id="GO:0016747">
    <property type="term" value="F:acyltransferase activity, transferring groups other than amino-acyl groups"/>
    <property type="evidence" value="ECO:0007669"/>
    <property type="project" value="InterPro"/>
</dbReference>
<dbReference type="PANTHER" id="PTHR43420:SF44">
    <property type="entry name" value="ACETYLTRANSFERASE YPEA"/>
    <property type="match status" value="1"/>
</dbReference>
<sequence length="202" mass="22852">MPELTLKFADLTLLSEMVQFDRLCFGGLWSEAGYRRELDNSHSLVLVLTTPMHIGQEGAIAAGPAQTTETLLAIGCSWTIVEEAHLILLGVHPHHRQMGLGQLILYGLLSLARQRGLERATLEVRVSNQAALSLYQKFGFQVAGRRKQYYLDTGEDGLILWRGSLARPEFEQTLIEWRQSIETDLQRGGWRLRQNLTDIPLR</sequence>
<evidence type="ECO:0000313" key="4">
    <source>
        <dbReference type="EMBL" id="ACL47008.1"/>
    </source>
</evidence>
<keyword evidence="2" id="KW-0012">Acyltransferase</keyword>
<dbReference type="STRING" id="395961.Cyan7425_4703"/>